<evidence type="ECO:0000313" key="2">
    <source>
        <dbReference type="Proteomes" id="UP000054230"/>
    </source>
</evidence>
<accession>A0A0V8D764</accession>
<comment type="caution">
    <text evidence="1">The sequence shown here is derived from an EMBL/GenBank/DDBJ whole genome shotgun (WGS) entry which is preliminary data.</text>
</comment>
<dbReference type="Proteomes" id="UP000054230">
    <property type="component" value="Unassembled WGS sequence"/>
</dbReference>
<dbReference type="AlphaFoldDB" id="A0A0V8D764"/>
<reference evidence="2" key="1">
    <citation type="submission" date="2015-10" db="EMBL/GenBank/DDBJ databases">
        <title>Draft Genome Sequences of 11 Lactococcus lactis subspecies cremoris strains.</title>
        <authorList>
            <person name="Wels M."/>
            <person name="Backus L."/>
            <person name="Boekhorst J."/>
            <person name="Dijkstra A."/>
            <person name="Beerthuizen M."/>
            <person name="Kelly W."/>
            <person name="Siezen R."/>
            <person name="Bachmann H."/>
            <person name="Van Hijum S."/>
        </authorList>
    </citation>
    <scope>NUCLEOTIDE SEQUENCE [LARGE SCALE GENOMIC DNA]</scope>
    <source>
        <strain evidence="2">LMG8520</strain>
    </source>
</reference>
<organism evidence="1 2">
    <name type="scientific">Lactococcus lactis subsp. lactis</name>
    <name type="common">Streptococcus lactis</name>
    <dbReference type="NCBI Taxonomy" id="1360"/>
    <lineage>
        <taxon>Bacteria</taxon>
        <taxon>Bacillati</taxon>
        <taxon>Bacillota</taxon>
        <taxon>Bacilli</taxon>
        <taxon>Lactobacillales</taxon>
        <taxon>Streptococcaceae</taxon>
        <taxon>Lactococcus</taxon>
    </lineage>
</organism>
<evidence type="ECO:0000313" key="1">
    <source>
        <dbReference type="EMBL" id="KSU09215.1"/>
    </source>
</evidence>
<proteinExistence type="predicted"/>
<gene>
    <name evidence="1" type="ORF">LMG8520_1528</name>
</gene>
<dbReference type="EMBL" id="LKLP01000079">
    <property type="protein sequence ID" value="KSU09215.1"/>
    <property type="molecule type" value="Genomic_DNA"/>
</dbReference>
<name>A0A0V8D764_LACLL</name>
<sequence>MSELENIVHHIVQHEEERQAEKIKLRSEIKSLEEVLEHGISTKFVEEEAIYVYSPKTAHDMREKLEENYKQLHAQLTIPKNIAKKTVGYFNNDRPNFFERSTLFVGTQWSSDINGVDFDEKEFDKRIQIVGAYLNPLTHDLVKVVEND</sequence>
<dbReference type="PATRIC" id="fig|1360.106.peg.1643"/>
<protein>
    <submittedName>
        <fullName evidence="1">Phage protein</fullName>
    </submittedName>
</protein>
<dbReference type="RefSeq" id="WP_058209868.1">
    <property type="nucleotide sequence ID" value="NZ_LKLP01000079.1"/>
</dbReference>